<dbReference type="EMBL" id="BAABLF010000008">
    <property type="protein sequence ID" value="GAA5190414.1"/>
    <property type="molecule type" value="Genomic_DNA"/>
</dbReference>
<dbReference type="Proteomes" id="UP001501600">
    <property type="component" value="Unassembled WGS sequence"/>
</dbReference>
<feature type="domain" description="ABC transporter" evidence="4">
    <location>
        <begin position="2"/>
        <end position="222"/>
    </location>
</feature>
<keyword evidence="6" id="KW-1185">Reference proteome</keyword>
<proteinExistence type="predicted"/>
<evidence type="ECO:0000259" key="4">
    <source>
        <dbReference type="PROSITE" id="PS50893"/>
    </source>
</evidence>
<evidence type="ECO:0000313" key="6">
    <source>
        <dbReference type="Proteomes" id="UP001501600"/>
    </source>
</evidence>
<dbReference type="InterPro" id="IPR027417">
    <property type="entry name" value="P-loop_NTPase"/>
</dbReference>
<protein>
    <submittedName>
        <fullName evidence="5">ABC transporter ATP-binding protein</fullName>
    </submittedName>
</protein>
<dbReference type="GO" id="GO:0005524">
    <property type="term" value="F:ATP binding"/>
    <property type="evidence" value="ECO:0007669"/>
    <property type="project" value="UniProtKB-KW"/>
</dbReference>
<dbReference type="SUPFAM" id="SSF52540">
    <property type="entry name" value="P-loop containing nucleoside triphosphate hydrolases"/>
    <property type="match status" value="1"/>
</dbReference>
<dbReference type="InterPro" id="IPR017911">
    <property type="entry name" value="MacB-like_ATP-bd"/>
</dbReference>
<dbReference type="CDD" id="cd03255">
    <property type="entry name" value="ABC_MJ0796_LolCDE_FtsE"/>
    <property type="match status" value="1"/>
</dbReference>
<dbReference type="Pfam" id="PF00005">
    <property type="entry name" value="ABC_tran"/>
    <property type="match status" value="1"/>
</dbReference>
<dbReference type="InterPro" id="IPR017871">
    <property type="entry name" value="ABC_transporter-like_CS"/>
</dbReference>
<name>A0ABP9S4G2_9GAMM</name>
<dbReference type="Gene3D" id="3.40.50.300">
    <property type="entry name" value="P-loop containing nucleotide triphosphate hydrolases"/>
    <property type="match status" value="1"/>
</dbReference>
<gene>
    <name evidence="5" type="ORF">GCM10025772_14990</name>
</gene>
<sequence length="222" mass="24976">MIEIQGLHFARRDGERQRVIFDGLSLTLAQGQHCALLGDSGSGKTTLMNLLAGLEPLQRGQIQVAEHQLAKMSSDELARYRRNIGIVFQGFQLLPALTVRHNILLPHRLKYGHDRAERFQPLTQSLGLTELLNRYPDRLSGGEQQRVAVCRALIHNPSLILADEPTGNLDERNSQIVVTQLQRLAEAQSATLLMVTHSNELAHQFPHRLMLAEQKLHWLGKP</sequence>
<evidence type="ECO:0000256" key="1">
    <source>
        <dbReference type="ARBA" id="ARBA00022448"/>
    </source>
</evidence>
<evidence type="ECO:0000313" key="5">
    <source>
        <dbReference type="EMBL" id="GAA5190414.1"/>
    </source>
</evidence>
<dbReference type="RefSeq" id="WP_345316430.1">
    <property type="nucleotide sequence ID" value="NZ_BAABLF010000008.1"/>
</dbReference>
<dbReference type="InterPro" id="IPR015854">
    <property type="entry name" value="ABC_transpr_LolD-like"/>
</dbReference>
<dbReference type="PANTHER" id="PTHR24220:SF659">
    <property type="entry name" value="TRANSPORTER, PUTATIVE-RELATED"/>
    <property type="match status" value="1"/>
</dbReference>
<keyword evidence="3 5" id="KW-0067">ATP-binding</keyword>
<evidence type="ECO:0000256" key="3">
    <source>
        <dbReference type="ARBA" id="ARBA00022840"/>
    </source>
</evidence>
<accession>A0ABP9S4G2</accession>
<evidence type="ECO:0000256" key="2">
    <source>
        <dbReference type="ARBA" id="ARBA00022741"/>
    </source>
</evidence>
<keyword evidence="2" id="KW-0547">Nucleotide-binding</keyword>
<reference evidence="6" key="1">
    <citation type="journal article" date="2019" name="Int. J. Syst. Evol. Microbiol.">
        <title>The Global Catalogue of Microorganisms (GCM) 10K type strain sequencing project: providing services to taxonomists for standard genome sequencing and annotation.</title>
        <authorList>
            <consortium name="The Broad Institute Genomics Platform"/>
            <consortium name="The Broad Institute Genome Sequencing Center for Infectious Disease"/>
            <person name="Wu L."/>
            <person name="Ma J."/>
        </authorList>
    </citation>
    <scope>NUCLEOTIDE SEQUENCE [LARGE SCALE GENOMIC DNA]</scope>
    <source>
        <strain evidence="6">JCM 18720</strain>
    </source>
</reference>
<dbReference type="PANTHER" id="PTHR24220">
    <property type="entry name" value="IMPORT ATP-BINDING PROTEIN"/>
    <property type="match status" value="1"/>
</dbReference>
<dbReference type="SMART" id="SM00382">
    <property type="entry name" value="AAA"/>
    <property type="match status" value="1"/>
</dbReference>
<dbReference type="PROSITE" id="PS50893">
    <property type="entry name" value="ABC_TRANSPORTER_2"/>
    <property type="match status" value="1"/>
</dbReference>
<comment type="caution">
    <text evidence="5">The sequence shown here is derived from an EMBL/GenBank/DDBJ whole genome shotgun (WGS) entry which is preliminary data.</text>
</comment>
<organism evidence="5 6">
    <name type="scientific">Ferrimonas gelatinilytica</name>
    <dbReference type="NCBI Taxonomy" id="1255257"/>
    <lineage>
        <taxon>Bacteria</taxon>
        <taxon>Pseudomonadati</taxon>
        <taxon>Pseudomonadota</taxon>
        <taxon>Gammaproteobacteria</taxon>
        <taxon>Alteromonadales</taxon>
        <taxon>Ferrimonadaceae</taxon>
        <taxon>Ferrimonas</taxon>
    </lineage>
</organism>
<dbReference type="InterPro" id="IPR003593">
    <property type="entry name" value="AAA+_ATPase"/>
</dbReference>
<dbReference type="InterPro" id="IPR003439">
    <property type="entry name" value="ABC_transporter-like_ATP-bd"/>
</dbReference>
<dbReference type="PROSITE" id="PS00211">
    <property type="entry name" value="ABC_TRANSPORTER_1"/>
    <property type="match status" value="1"/>
</dbReference>
<keyword evidence="1" id="KW-0813">Transport</keyword>